<dbReference type="OrthoDB" id="10251727at2759"/>
<dbReference type="InterPro" id="IPR050257">
    <property type="entry name" value="eL8/uL1-like"/>
</dbReference>
<organism evidence="2 3">
    <name type="scientific">Coemansia spiralis</name>
    <dbReference type="NCBI Taxonomy" id="417178"/>
    <lineage>
        <taxon>Eukaryota</taxon>
        <taxon>Fungi</taxon>
        <taxon>Fungi incertae sedis</taxon>
        <taxon>Zoopagomycota</taxon>
        <taxon>Kickxellomycotina</taxon>
        <taxon>Kickxellomycetes</taxon>
        <taxon>Kickxellales</taxon>
        <taxon>Kickxellaceae</taxon>
        <taxon>Coemansia</taxon>
    </lineage>
</organism>
<protein>
    <submittedName>
        <fullName evidence="2">Proteasome-interacting protein cic1</fullName>
    </submittedName>
</protein>
<dbReference type="Gene3D" id="3.40.50.790">
    <property type="match status" value="1"/>
</dbReference>
<comment type="caution">
    <text evidence="2">The sequence shown here is derived from an EMBL/GenBank/DDBJ whole genome shotgun (WGS) entry which is preliminary data.</text>
</comment>
<accession>A0A9W8GD58</accession>
<evidence type="ECO:0000313" key="2">
    <source>
        <dbReference type="EMBL" id="KAJ2685356.1"/>
    </source>
</evidence>
<feature type="compositionally biased region" description="Basic and acidic residues" evidence="1">
    <location>
        <begin position="296"/>
        <end position="305"/>
    </location>
</feature>
<sequence>MAIVATATSTSTTAASLAATCMTPATPADIAAASTPTATSTTSAQVPVVQAADALLKYTEKRRDSQAATNLLADDVEAVYLTITAKKMPTHSRHKPYRIPLRVPVVTESSSVCLITKNNTEAHVETLKNLNIPQIKEIITLYQLKTEFKAYEARRLLLSTHELFLTDDRVVKSLPELLGVKFFKNKKLPAPVNLLAKDLEREVAKALSCTYYRSANGTSSTLKVGSSAMSAVQLADNIEAAMGFVPKCIEKGWDNIQSIGIKTGTSLTLPIYNALPNPAGVIDATISTATKVSGKATKEAAEEQPAKAATPAKKSKKSLLSREKAETPAATKKNAAVAPKRRATKA</sequence>
<gene>
    <name evidence="2" type="primary">CIC1</name>
    <name evidence="2" type="ORF">IWW39_004323</name>
</gene>
<dbReference type="Pfam" id="PF00687">
    <property type="entry name" value="Ribosomal_L1"/>
    <property type="match status" value="1"/>
</dbReference>
<dbReference type="GO" id="GO:0000502">
    <property type="term" value="C:proteasome complex"/>
    <property type="evidence" value="ECO:0007669"/>
    <property type="project" value="UniProtKB-KW"/>
</dbReference>
<dbReference type="GO" id="GO:0003723">
    <property type="term" value="F:RNA binding"/>
    <property type="evidence" value="ECO:0007669"/>
    <property type="project" value="InterPro"/>
</dbReference>
<feature type="region of interest" description="Disordered" evidence="1">
    <location>
        <begin position="295"/>
        <end position="346"/>
    </location>
</feature>
<dbReference type="Proteomes" id="UP001151516">
    <property type="component" value="Unassembled WGS sequence"/>
</dbReference>
<reference evidence="2" key="1">
    <citation type="submission" date="2022-07" db="EMBL/GenBank/DDBJ databases">
        <title>Phylogenomic reconstructions and comparative analyses of Kickxellomycotina fungi.</title>
        <authorList>
            <person name="Reynolds N.K."/>
            <person name="Stajich J.E."/>
            <person name="Barry K."/>
            <person name="Grigoriev I.V."/>
            <person name="Crous P."/>
            <person name="Smith M.E."/>
        </authorList>
    </citation>
    <scope>NUCLEOTIDE SEQUENCE</scope>
    <source>
        <strain evidence="2">CBS 109367</strain>
    </source>
</reference>
<dbReference type="InterPro" id="IPR016095">
    <property type="entry name" value="Ribosomal_uL1_3-a/b-sand"/>
</dbReference>
<keyword evidence="2" id="KW-0647">Proteasome</keyword>
<proteinExistence type="predicted"/>
<name>A0A9W8GD58_9FUNG</name>
<dbReference type="InterPro" id="IPR023674">
    <property type="entry name" value="Ribosomal_uL1-like"/>
</dbReference>
<keyword evidence="3" id="KW-1185">Reference proteome</keyword>
<dbReference type="InterPro" id="IPR028364">
    <property type="entry name" value="Ribosomal_uL1/biogenesis"/>
</dbReference>
<evidence type="ECO:0000313" key="3">
    <source>
        <dbReference type="Proteomes" id="UP001151516"/>
    </source>
</evidence>
<dbReference type="AlphaFoldDB" id="A0A9W8GD58"/>
<dbReference type="EMBL" id="JANBTX010000157">
    <property type="protein sequence ID" value="KAJ2685356.1"/>
    <property type="molecule type" value="Genomic_DNA"/>
</dbReference>
<dbReference type="PANTHER" id="PTHR23105">
    <property type="entry name" value="RIBOSOMAL PROTEIN L7AE FAMILY MEMBER"/>
    <property type="match status" value="1"/>
</dbReference>
<dbReference type="CDD" id="cd00403">
    <property type="entry name" value="Ribosomal_L1"/>
    <property type="match status" value="1"/>
</dbReference>
<dbReference type="SUPFAM" id="SSF56808">
    <property type="entry name" value="Ribosomal protein L1"/>
    <property type="match status" value="1"/>
</dbReference>
<evidence type="ECO:0000256" key="1">
    <source>
        <dbReference type="SAM" id="MobiDB-lite"/>
    </source>
</evidence>